<accession>S3CVP9</accession>
<evidence type="ECO:0000256" key="12">
    <source>
        <dbReference type="ARBA" id="ARBA00023242"/>
    </source>
</evidence>
<evidence type="ECO:0000313" key="17">
    <source>
        <dbReference type="EMBL" id="EPE04850.1"/>
    </source>
</evidence>
<dbReference type="AlphaFoldDB" id="S3CVP9"/>
<dbReference type="HOGENOM" id="CLU_030977_1_0_1"/>
<evidence type="ECO:0000256" key="4">
    <source>
        <dbReference type="ARBA" id="ARBA00022723"/>
    </source>
</evidence>
<evidence type="ECO:0000256" key="2">
    <source>
        <dbReference type="ARBA" id="ARBA00004496"/>
    </source>
</evidence>
<dbReference type="PROSITE" id="PS50157">
    <property type="entry name" value="ZINC_FINGER_C2H2_2"/>
    <property type="match status" value="2"/>
</dbReference>
<feature type="domain" description="C2H2-type" evidence="16">
    <location>
        <begin position="504"/>
        <end position="526"/>
    </location>
</feature>
<evidence type="ECO:0000256" key="15">
    <source>
        <dbReference type="SAM" id="MobiDB-lite"/>
    </source>
</evidence>
<keyword evidence="7" id="KW-0862">Zinc</keyword>
<dbReference type="GO" id="GO:0005737">
    <property type="term" value="C:cytoplasm"/>
    <property type="evidence" value="ECO:0007669"/>
    <property type="project" value="UniProtKB-SubCell"/>
</dbReference>
<dbReference type="EMBL" id="KE148158">
    <property type="protein sequence ID" value="EPE04850.1"/>
    <property type="molecule type" value="Genomic_DNA"/>
</dbReference>
<dbReference type="OMA" id="PFFYYNP"/>
<dbReference type="STRING" id="1262450.S3CVP9"/>
<dbReference type="GO" id="GO:0000978">
    <property type="term" value="F:RNA polymerase II cis-regulatory region sequence-specific DNA binding"/>
    <property type="evidence" value="ECO:0007669"/>
    <property type="project" value="TreeGrafter"/>
</dbReference>
<comment type="subcellular location">
    <subcellularLocation>
        <location evidence="2">Cytoplasm</location>
    </subcellularLocation>
    <subcellularLocation>
        <location evidence="1">Nucleus</location>
    </subcellularLocation>
</comment>
<keyword evidence="6 14" id="KW-0863">Zinc-finger</keyword>
<feature type="region of interest" description="Disordered" evidence="15">
    <location>
        <begin position="61"/>
        <end position="83"/>
    </location>
</feature>
<evidence type="ECO:0000256" key="3">
    <source>
        <dbReference type="ARBA" id="ARBA00022490"/>
    </source>
</evidence>
<evidence type="ECO:0000256" key="14">
    <source>
        <dbReference type="PROSITE-ProRule" id="PRU00042"/>
    </source>
</evidence>
<evidence type="ECO:0000256" key="5">
    <source>
        <dbReference type="ARBA" id="ARBA00022737"/>
    </source>
</evidence>
<dbReference type="GO" id="GO:0005634">
    <property type="term" value="C:nucleus"/>
    <property type="evidence" value="ECO:0007669"/>
    <property type="project" value="UniProtKB-SubCell"/>
</dbReference>
<name>S3CVP9_OPHP1</name>
<dbReference type="InterPro" id="IPR013087">
    <property type="entry name" value="Znf_C2H2_type"/>
</dbReference>
<dbReference type="PANTHER" id="PTHR24404:SF114">
    <property type="entry name" value="KLUMPFUSS, ISOFORM B-RELATED"/>
    <property type="match status" value="1"/>
</dbReference>
<gene>
    <name evidence="17" type="ORF">F503_00004</name>
</gene>
<evidence type="ECO:0000313" key="18">
    <source>
        <dbReference type="Proteomes" id="UP000016923"/>
    </source>
</evidence>
<dbReference type="FunFam" id="3.30.160.60:FF:000141">
    <property type="entry name" value="C2H2 zinc finger protein"/>
    <property type="match status" value="1"/>
</dbReference>
<dbReference type="InterPro" id="IPR050589">
    <property type="entry name" value="Ikaros_C2H2-ZF"/>
</dbReference>
<dbReference type="InterPro" id="IPR036236">
    <property type="entry name" value="Znf_C2H2_sf"/>
</dbReference>
<protein>
    <recommendedName>
        <fullName evidence="13">C2H2-type transcription factor MSN2</fullName>
    </recommendedName>
</protein>
<dbReference type="GO" id="GO:0006357">
    <property type="term" value="P:regulation of transcription by RNA polymerase II"/>
    <property type="evidence" value="ECO:0007669"/>
    <property type="project" value="TreeGrafter"/>
</dbReference>
<dbReference type="FunFam" id="3.30.160.60:FF:000243">
    <property type="entry name" value="Probable transcription factor steA"/>
    <property type="match status" value="1"/>
</dbReference>
<evidence type="ECO:0000256" key="8">
    <source>
        <dbReference type="ARBA" id="ARBA00023015"/>
    </source>
</evidence>
<feature type="compositionally biased region" description="Low complexity" evidence="15">
    <location>
        <begin position="421"/>
        <end position="434"/>
    </location>
</feature>
<evidence type="ECO:0000256" key="10">
    <source>
        <dbReference type="ARBA" id="ARBA00023125"/>
    </source>
</evidence>
<feature type="region of interest" description="Disordered" evidence="15">
    <location>
        <begin position="125"/>
        <end position="144"/>
    </location>
</feature>
<dbReference type="OrthoDB" id="654211at2759"/>
<dbReference type="GO" id="GO:0003700">
    <property type="term" value="F:DNA-binding transcription factor activity"/>
    <property type="evidence" value="ECO:0007669"/>
    <property type="project" value="TreeGrafter"/>
</dbReference>
<dbReference type="SUPFAM" id="SSF57667">
    <property type="entry name" value="beta-beta-alpha zinc fingers"/>
    <property type="match status" value="1"/>
</dbReference>
<evidence type="ECO:0000256" key="11">
    <source>
        <dbReference type="ARBA" id="ARBA00023163"/>
    </source>
</evidence>
<evidence type="ECO:0000256" key="6">
    <source>
        <dbReference type="ARBA" id="ARBA00022771"/>
    </source>
</evidence>
<keyword evidence="8" id="KW-0805">Transcription regulation</keyword>
<keyword evidence="11" id="KW-0804">Transcription</keyword>
<proteinExistence type="predicted"/>
<evidence type="ECO:0000259" key="16">
    <source>
        <dbReference type="PROSITE" id="PS50157"/>
    </source>
</evidence>
<dbReference type="PANTHER" id="PTHR24404">
    <property type="entry name" value="ZINC FINGER PROTEIN"/>
    <property type="match status" value="1"/>
</dbReference>
<dbReference type="SMART" id="SM00355">
    <property type="entry name" value="ZnF_C2H2"/>
    <property type="match status" value="2"/>
</dbReference>
<dbReference type="Gene3D" id="3.30.160.60">
    <property type="entry name" value="Classic Zinc Finger"/>
    <property type="match status" value="2"/>
</dbReference>
<keyword evidence="9" id="KW-0843">Virulence</keyword>
<feature type="compositionally biased region" description="Polar residues" evidence="15">
    <location>
        <begin position="447"/>
        <end position="456"/>
    </location>
</feature>
<feature type="domain" description="C2H2-type" evidence="16">
    <location>
        <begin position="475"/>
        <end position="503"/>
    </location>
</feature>
<keyword evidence="3" id="KW-0963">Cytoplasm</keyword>
<evidence type="ECO:0000256" key="9">
    <source>
        <dbReference type="ARBA" id="ARBA00023026"/>
    </source>
</evidence>
<keyword evidence="4" id="KW-0479">Metal-binding</keyword>
<dbReference type="PROSITE" id="PS00028">
    <property type="entry name" value="ZINC_FINGER_C2H2_1"/>
    <property type="match status" value="2"/>
</dbReference>
<evidence type="ECO:0000256" key="7">
    <source>
        <dbReference type="ARBA" id="ARBA00022833"/>
    </source>
</evidence>
<dbReference type="GO" id="GO:0008270">
    <property type="term" value="F:zinc ion binding"/>
    <property type="evidence" value="ECO:0007669"/>
    <property type="project" value="UniProtKB-KW"/>
</dbReference>
<dbReference type="Pfam" id="PF00096">
    <property type="entry name" value="zf-C2H2"/>
    <property type="match status" value="2"/>
</dbReference>
<feature type="compositionally biased region" description="Low complexity" evidence="15">
    <location>
        <begin position="64"/>
        <end position="73"/>
    </location>
</feature>
<evidence type="ECO:0000256" key="13">
    <source>
        <dbReference type="ARBA" id="ARBA00093629"/>
    </source>
</evidence>
<organism evidence="17 18">
    <name type="scientific">Ophiostoma piceae (strain UAMH 11346)</name>
    <name type="common">Sap stain fungus</name>
    <dbReference type="NCBI Taxonomy" id="1262450"/>
    <lineage>
        <taxon>Eukaryota</taxon>
        <taxon>Fungi</taxon>
        <taxon>Dikarya</taxon>
        <taxon>Ascomycota</taxon>
        <taxon>Pezizomycotina</taxon>
        <taxon>Sordariomycetes</taxon>
        <taxon>Sordariomycetidae</taxon>
        <taxon>Ophiostomatales</taxon>
        <taxon>Ophiostomataceae</taxon>
        <taxon>Ophiostoma</taxon>
    </lineage>
</organism>
<evidence type="ECO:0000256" key="1">
    <source>
        <dbReference type="ARBA" id="ARBA00004123"/>
    </source>
</evidence>
<reference evidence="17 18" key="1">
    <citation type="journal article" date="2013" name="BMC Genomics">
        <title>The genome and transcriptome of the pine saprophyte Ophiostoma piceae, and a comparison with the bark beetle-associated pine pathogen Grosmannia clavigera.</title>
        <authorList>
            <person name="Haridas S."/>
            <person name="Wang Y."/>
            <person name="Lim L."/>
            <person name="Massoumi Alamouti S."/>
            <person name="Jackman S."/>
            <person name="Docking R."/>
            <person name="Robertson G."/>
            <person name="Birol I."/>
            <person name="Bohlmann J."/>
            <person name="Breuil C."/>
        </authorList>
    </citation>
    <scope>NUCLEOTIDE SEQUENCE [LARGE SCALE GENOMIC DNA]</scope>
    <source>
        <strain evidence="17 18">UAMH 11346</strain>
    </source>
</reference>
<dbReference type="VEuPathDB" id="FungiDB:F503_00004"/>
<sequence>MDSVMPMAPAGSYFFYHPEQTTDARRHGNFVPQQMHIQQQQQQQAGPANYYYAMPLTPAYSRPSSSSSQHHQQPVLMSQQKQSPFPGSAMHYMLPATPRSVSVASNGKPTIMLETDFAVDVQPATPTLSSSTSTASSTIGSPSANDTVLPTSMNPMFSCFDNSKDVAGDAMIEHYNAALACNSPPYTPVFIQTPSQSAQPAQTCGRATPTALSSDLLTVSACPSLSSSPAPFAEQDNDFCDPRNLTFCGSEGSVSPTFSTVQVSAASPVADAEEDFTLSSESAIAPSTETIIAAPAPINEFVAHGLPILEEFPELEGDDEFVNLVNLGAEFSHSSIATTPELSNRSRASSSVTTHSEPLEFFESWESSFESNVCEQQPSKRQRTSSGSFPIMNATSSFEVADASASAAGSPEQASETHNTSSNNNDSAMMSSSDEGSASPEADSCNMDGNGTSAPMPTNRRGRKQSLTEDPSKIFACDLCNRRFRRQEHLKRHYRSLHTQDKPFNCHECGKKFSRSDNLAQHARTHGAGALVMNVFDDPDLVAAANGGFMPHMMYQGQGMTMNEDYANMGPLYYSS</sequence>
<dbReference type="eggNOG" id="KOG1721">
    <property type="taxonomic scope" value="Eukaryota"/>
</dbReference>
<keyword evidence="12" id="KW-0539">Nucleus</keyword>
<dbReference type="Proteomes" id="UP000016923">
    <property type="component" value="Unassembled WGS sequence"/>
</dbReference>
<keyword evidence="5" id="KW-0677">Repeat</keyword>
<keyword evidence="10" id="KW-0238">DNA-binding</keyword>
<feature type="region of interest" description="Disordered" evidence="15">
    <location>
        <begin position="400"/>
        <end position="468"/>
    </location>
</feature>
<keyword evidence="18" id="KW-1185">Reference proteome</keyword>